<evidence type="ECO:0000256" key="1">
    <source>
        <dbReference type="ARBA" id="ARBA00022581"/>
    </source>
</evidence>
<sequence>MGSNLEAAGADRDADDASSDLHMATPKDADDRVIAPCLLSRDSLTNSVVYLPPSESPHMASKKRKSSDALLPAEPSGPGRFKRAKLGIISSPRREGISSGGDRSLLPPEIWHRIFTFCPPKTLGNLLRVNKLFNFYLDPSAQVPLAQPPSSAGGALSPVKPDNIWRASRRFFWPHMPVPLRSMTELQSWRLVCSNRCQVCGKQGSRDAQAQTESLKLGPGTDDVAPVWPFALCVCGSCLLKRTIKEIDLLLSPTFPSTLVPSLVFVFLTQDFHVLSPSVLAQTQLPADMRLTKLFLASDVEDLKEEFDSVKGLGPGTTEEWLKGLDDRAKQSKTEALKWEKWAQSGSHHRVLAVTDPFSPQITSASFEHVSIAAQNKSTTSSGPPLNAAAEGYWPRNAGSSVSGHQAISAAGNEAYSATAAAERQAARRTEIERRAALFDPAILPDILQRLPPFQAAAQLPTPLDNKAWELLEPHLLADRVLLDDGAKTKAAHPQSIASSQEQRALVTAPPTSKAGRELAKKYREDVQASVRARIAPLADEAIKEWGKRGKTTIEDISLFAASVLEFVRKKFYDEVAKEVAGSRPKNQDSASCAEAPDEPSTKKLTLEDMKWIFDMKIKPLIDCEQRDLFYCSRCEGTTKTYGFEAVIQHYAAKHTNALSRGNVVVHWRAEWPEELPFTAQPRRARNMRQRAPNTSLPPAYGFGSHPRSSEPIPQLQNLPCVTDEVPAYATPLYCEPYLPQPQQLSSLPSYPPSTGYVPAQQFPNPEVGGLYPNHLPPPPPPPEHNSTYPYGPASVITNAPPASAILPAPGLQKSVPVDYTFPYVMFPAGEQVDHYRIKPHMAAVSEQYHVQLEALARDAREIWDAIGNIKDLPGVVRLFTTIHHLVKRFRTKFAESPSLDMFEDGISNRKEMRPVRHIYGISCKACRLGLESRAAIFPERERLSLPQLIKHFKKEHVEPVRLKTPRPPLDWSTDMVLLPPPPLLAKLPTTIGSDRKRISLFSDAFPEIFESARSTTAGRLAQSTTGSFPSDDKSLDGQNRVFNVRHSKDKTQDYFHGSAPSGTRPQLADNNDFSPREHKSGWPGPRKGKQGKDQGPSSISVPNSAAGKKKKPASQAPPPGQGPNRKKKAKKKGERGTNLGTEGQGTHGEAMAKMEENAEQLRDEEIRTIRAADRVRTTRLDKSSTKLERDISPIQLSTRPPTAEGRIIVTRSMSAGKADRGFPSKDSVGSDQGPSLMTALEMHLDHRRSPVATDRWTEQPNQVLHMDSNQVPPRAEHRHTANQDRYSAQMEYPSYPSRPVRSQSPLSAQYNTRAQPEVRLSETRVQGRPDPDYHQMSTSQNTEVSQYRRVSRHFNSNPDERVVYRCVKTSDADWEHQRSHWRNEIKHEGMPPPATQLNYHTGCVDSETLYPTTVRGRQYERVRVEDSHDEYYIRRPIEDQGYLVVEVPRHGYHGQTFAGERYNEGDGHHLVPGRWERDAYAYGTSSSYYVDRPPTPRTQSTAPPPPHTASYNANRPQVHPPSDVSVPEPFDDPRDEEYDPRFPAAAPSAKRWWDQ</sequence>
<feature type="region of interest" description="Disordered" evidence="2">
    <location>
        <begin position="1"/>
        <end position="28"/>
    </location>
</feature>
<dbReference type="SUPFAM" id="SSF81383">
    <property type="entry name" value="F-box domain"/>
    <property type="match status" value="1"/>
</dbReference>
<dbReference type="EMBL" id="JAZHXJ010000005">
    <property type="protein sequence ID" value="KAL1883840.1"/>
    <property type="molecule type" value="Genomic_DNA"/>
</dbReference>
<feature type="compositionally biased region" description="Basic residues" evidence="2">
    <location>
        <begin position="1125"/>
        <end position="1134"/>
    </location>
</feature>
<dbReference type="PANTHER" id="PTHR13037:SF24">
    <property type="entry name" value="POLYCOMB PROTEIN PCL-RELATED"/>
    <property type="match status" value="1"/>
</dbReference>
<feature type="region of interest" description="Disordered" evidence="2">
    <location>
        <begin position="1487"/>
        <end position="1556"/>
    </location>
</feature>
<proteinExistence type="predicted"/>
<feature type="compositionally biased region" description="Polar residues" evidence="2">
    <location>
        <begin position="1061"/>
        <end position="1074"/>
    </location>
</feature>
<dbReference type="Pfam" id="PF25422">
    <property type="entry name" value="DUF7892"/>
    <property type="match status" value="1"/>
</dbReference>
<dbReference type="InterPro" id="IPR057214">
    <property type="entry name" value="DUF7892"/>
</dbReference>
<feature type="region of interest" description="Disordered" evidence="2">
    <location>
        <begin position="1252"/>
        <end position="1348"/>
    </location>
</feature>
<feature type="region of interest" description="Disordered" evidence="2">
    <location>
        <begin position="53"/>
        <end position="76"/>
    </location>
</feature>
<feature type="compositionally biased region" description="Acidic residues" evidence="2">
    <location>
        <begin position="1530"/>
        <end position="1539"/>
    </location>
</feature>
<gene>
    <name evidence="4" type="ORF">VTK73DRAFT_7628</name>
</gene>
<feature type="compositionally biased region" description="Polar residues" evidence="2">
    <location>
        <begin position="1301"/>
        <end position="1315"/>
    </location>
</feature>
<dbReference type="PANTHER" id="PTHR13037">
    <property type="entry name" value="FORMIN"/>
    <property type="match status" value="1"/>
</dbReference>
<dbReference type="CDD" id="cd09917">
    <property type="entry name" value="F-box_SF"/>
    <property type="match status" value="1"/>
</dbReference>
<reference evidence="4 5" key="1">
    <citation type="journal article" date="2024" name="Commun. Biol.">
        <title>Comparative genomic analysis of thermophilic fungi reveals convergent evolutionary adaptations and gene losses.</title>
        <authorList>
            <person name="Steindorff A.S."/>
            <person name="Aguilar-Pontes M.V."/>
            <person name="Robinson A.J."/>
            <person name="Andreopoulos B."/>
            <person name="LaButti K."/>
            <person name="Kuo A."/>
            <person name="Mondo S."/>
            <person name="Riley R."/>
            <person name="Otillar R."/>
            <person name="Haridas S."/>
            <person name="Lipzen A."/>
            <person name="Grimwood J."/>
            <person name="Schmutz J."/>
            <person name="Clum A."/>
            <person name="Reid I.D."/>
            <person name="Moisan M.C."/>
            <person name="Butler G."/>
            <person name="Nguyen T.T.M."/>
            <person name="Dewar K."/>
            <person name="Conant G."/>
            <person name="Drula E."/>
            <person name="Henrissat B."/>
            <person name="Hansel C."/>
            <person name="Singer S."/>
            <person name="Hutchinson M.I."/>
            <person name="de Vries R.P."/>
            <person name="Natvig D.O."/>
            <person name="Powell A.J."/>
            <person name="Tsang A."/>
            <person name="Grigoriev I.V."/>
        </authorList>
    </citation>
    <scope>NUCLEOTIDE SEQUENCE [LARGE SCALE GENOMIC DNA]</scope>
    <source>
        <strain evidence="4 5">ATCC 24622</strain>
    </source>
</reference>
<organism evidence="4 5">
    <name type="scientific">Phialemonium thermophilum</name>
    <dbReference type="NCBI Taxonomy" id="223376"/>
    <lineage>
        <taxon>Eukaryota</taxon>
        <taxon>Fungi</taxon>
        <taxon>Dikarya</taxon>
        <taxon>Ascomycota</taxon>
        <taxon>Pezizomycotina</taxon>
        <taxon>Sordariomycetes</taxon>
        <taxon>Sordariomycetidae</taxon>
        <taxon>Cephalothecales</taxon>
        <taxon>Cephalothecaceae</taxon>
        <taxon>Phialemonium</taxon>
    </lineage>
</organism>
<feature type="compositionally biased region" description="Polar residues" evidence="2">
    <location>
        <begin position="1259"/>
        <end position="1272"/>
    </location>
</feature>
<evidence type="ECO:0000256" key="2">
    <source>
        <dbReference type="SAM" id="MobiDB-lite"/>
    </source>
</evidence>
<feature type="compositionally biased region" description="Basic and acidic residues" evidence="2">
    <location>
        <begin position="1320"/>
        <end position="1334"/>
    </location>
</feature>
<dbReference type="InterPro" id="IPR036047">
    <property type="entry name" value="F-box-like_dom_sf"/>
</dbReference>
<keyword evidence="5" id="KW-1185">Reference proteome</keyword>
<name>A0ABR3Y6C0_9PEZI</name>
<feature type="compositionally biased region" description="Basic and acidic residues" evidence="2">
    <location>
        <begin position="1178"/>
        <end position="1192"/>
    </location>
</feature>
<evidence type="ECO:0000313" key="5">
    <source>
        <dbReference type="Proteomes" id="UP001586593"/>
    </source>
</evidence>
<protein>
    <recommendedName>
        <fullName evidence="3">DUF7892 domain-containing protein</fullName>
    </recommendedName>
</protein>
<feature type="domain" description="DUF7892" evidence="3">
    <location>
        <begin position="847"/>
        <end position="1005"/>
    </location>
</feature>
<comment type="caution">
    <text evidence="4">The sequence shown here is derived from an EMBL/GenBank/DDBJ whole genome shotgun (WGS) entry which is preliminary data.</text>
</comment>
<feature type="compositionally biased region" description="Polar residues" evidence="2">
    <location>
        <begin position="1336"/>
        <end position="1346"/>
    </location>
</feature>
<dbReference type="Proteomes" id="UP001586593">
    <property type="component" value="Unassembled WGS sequence"/>
</dbReference>
<feature type="compositionally biased region" description="Polar residues" evidence="2">
    <location>
        <begin position="1016"/>
        <end position="1029"/>
    </location>
</feature>
<feature type="region of interest" description="Disordered" evidence="2">
    <location>
        <begin position="494"/>
        <end position="513"/>
    </location>
</feature>
<evidence type="ECO:0000313" key="4">
    <source>
        <dbReference type="EMBL" id="KAL1883840.1"/>
    </source>
</evidence>
<accession>A0ABR3Y6C0</accession>
<feature type="region of interest" description="Disordered" evidence="2">
    <location>
        <begin position="1178"/>
        <end position="1235"/>
    </location>
</feature>
<evidence type="ECO:0000259" key="3">
    <source>
        <dbReference type="Pfam" id="PF25422"/>
    </source>
</evidence>
<keyword evidence="1" id="KW-0945">Host-virus interaction</keyword>
<feature type="region of interest" description="Disordered" evidence="2">
    <location>
        <begin position="1016"/>
        <end position="1151"/>
    </location>
</feature>